<dbReference type="EMBL" id="BAABUJ010000059">
    <property type="protein sequence ID" value="GAA5806204.1"/>
    <property type="molecule type" value="Genomic_DNA"/>
</dbReference>
<dbReference type="CDD" id="cd00118">
    <property type="entry name" value="LysM"/>
    <property type="match status" value="1"/>
</dbReference>
<sequence length="201" mass="21280">MKLIFFSAITLFLTQQVIARPAEGCLQTYTITDTDSCFSVAEMFKITEPEFYAMNPGLHHSVQHDCDNLDTGRPFCVCMKSPCALSHVIPAANSDQNSTEHLIHAAVNENNATEQMLPSNITTAISSSYSNSYSSAYSSGSHSSSFHASSSATPSASARTTASNSTSASSQTASSKSSAAMTNTLSAITIGIVMIATSMMF</sequence>
<reference evidence="4 5" key="1">
    <citation type="submission" date="2024-04" db="EMBL/GenBank/DDBJ databases">
        <title>genome sequences of Mucor flavus KT1a and Helicostylum pulchrum KT1b strains isolation_sourced from the surface of a dry-aged beef.</title>
        <authorList>
            <person name="Toyotome T."/>
            <person name="Hosono M."/>
            <person name="Torimaru M."/>
            <person name="Fukuda K."/>
            <person name="Mikami N."/>
        </authorList>
    </citation>
    <scope>NUCLEOTIDE SEQUENCE [LARGE SCALE GENOMIC DNA]</scope>
    <source>
        <strain evidence="4 5">KT1b</strain>
    </source>
</reference>
<comment type="caution">
    <text evidence="4">The sequence shown here is derived from an EMBL/GenBank/DDBJ whole genome shotgun (WGS) entry which is preliminary data.</text>
</comment>
<evidence type="ECO:0000313" key="4">
    <source>
        <dbReference type="EMBL" id="GAA5806204.1"/>
    </source>
</evidence>
<evidence type="ECO:0000313" key="5">
    <source>
        <dbReference type="Proteomes" id="UP001476247"/>
    </source>
</evidence>
<organism evidence="4 5">
    <name type="scientific">Helicostylum pulchrum</name>
    <dbReference type="NCBI Taxonomy" id="562976"/>
    <lineage>
        <taxon>Eukaryota</taxon>
        <taxon>Fungi</taxon>
        <taxon>Fungi incertae sedis</taxon>
        <taxon>Mucoromycota</taxon>
        <taxon>Mucoromycotina</taxon>
        <taxon>Mucoromycetes</taxon>
        <taxon>Mucorales</taxon>
        <taxon>Mucorineae</taxon>
        <taxon>Mucoraceae</taxon>
        <taxon>Helicostylum</taxon>
    </lineage>
</organism>
<keyword evidence="2" id="KW-0732">Signal</keyword>
<protein>
    <recommendedName>
        <fullName evidence="3">LysM domain-containing protein</fullName>
    </recommendedName>
</protein>
<dbReference type="SUPFAM" id="SSF54106">
    <property type="entry name" value="LysM domain"/>
    <property type="match status" value="1"/>
</dbReference>
<evidence type="ECO:0000256" key="2">
    <source>
        <dbReference type="SAM" id="SignalP"/>
    </source>
</evidence>
<evidence type="ECO:0000256" key="1">
    <source>
        <dbReference type="SAM" id="MobiDB-lite"/>
    </source>
</evidence>
<feature type="region of interest" description="Disordered" evidence="1">
    <location>
        <begin position="148"/>
        <end position="176"/>
    </location>
</feature>
<dbReference type="Gene3D" id="3.10.350.10">
    <property type="entry name" value="LysM domain"/>
    <property type="match status" value="1"/>
</dbReference>
<accession>A0ABP9YGW7</accession>
<proteinExistence type="predicted"/>
<dbReference type="PROSITE" id="PS51782">
    <property type="entry name" value="LYSM"/>
    <property type="match status" value="1"/>
</dbReference>
<evidence type="ECO:0000259" key="3">
    <source>
        <dbReference type="PROSITE" id="PS51782"/>
    </source>
</evidence>
<feature type="domain" description="LysM" evidence="3">
    <location>
        <begin position="27"/>
        <end position="77"/>
    </location>
</feature>
<feature type="chain" id="PRO_5045832051" description="LysM domain-containing protein" evidence="2">
    <location>
        <begin position="20"/>
        <end position="201"/>
    </location>
</feature>
<keyword evidence="5" id="KW-1185">Reference proteome</keyword>
<feature type="signal peptide" evidence="2">
    <location>
        <begin position="1"/>
        <end position="19"/>
    </location>
</feature>
<dbReference type="InterPro" id="IPR018392">
    <property type="entry name" value="LysM"/>
</dbReference>
<name>A0ABP9YGW7_9FUNG</name>
<gene>
    <name evidence="4" type="ORF">HPULCUR_011735</name>
</gene>
<dbReference type="Proteomes" id="UP001476247">
    <property type="component" value="Unassembled WGS sequence"/>
</dbReference>
<dbReference type="InterPro" id="IPR036779">
    <property type="entry name" value="LysM_dom_sf"/>
</dbReference>